<evidence type="ECO:0000313" key="2">
    <source>
        <dbReference type="EMBL" id="GEU74265.1"/>
    </source>
</evidence>
<accession>A0A6L2MPP0</accession>
<evidence type="ECO:0000256" key="1">
    <source>
        <dbReference type="SAM" id="MobiDB-lite"/>
    </source>
</evidence>
<organism evidence="2">
    <name type="scientific">Tanacetum cinerariifolium</name>
    <name type="common">Dalmatian daisy</name>
    <name type="synonym">Chrysanthemum cinerariifolium</name>
    <dbReference type="NCBI Taxonomy" id="118510"/>
    <lineage>
        <taxon>Eukaryota</taxon>
        <taxon>Viridiplantae</taxon>
        <taxon>Streptophyta</taxon>
        <taxon>Embryophyta</taxon>
        <taxon>Tracheophyta</taxon>
        <taxon>Spermatophyta</taxon>
        <taxon>Magnoliopsida</taxon>
        <taxon>eudicotyledons</taxon>
        <taxon>Gunneridae</taxon>
        <taxon>Pentapetalae</taxon>
        <taxon>asterids</taxon>
        <taxon>campanulids</taxon>
        <taxon>Asterales</taxon>
        <taxon>Asteraceae</taxon>
        <taxon>Asteroideae</taxon>
        <taxon>Anthemideae</taxon>
        <taxon>Anthemidinae</taxon>
        <taxon>Tanacetum</taxon>
    </lineage>
</organism>
<sequence>MWNDLILAHEGPFDTRDTKIAALRLKFITFKSLEGEKVNGTITRLKCLLNDLENNSVSIPQAKVNATFVNILPRKRLSMNQTQRAINSIKNDCLATLYGKYNYEECLIDHIFESETQRFNIQASSSKSLISSNHIQDSDSDVEEDQRTINEFVADLNAEYHKRALLKNQKRFYKRSRRVRIDDLTKENSKKGKNKKGKSDKGLIAESFDCGEESISLEDERTTKIRAFMAIDEDESSVGKADARSRGRGKKDKISSKEVIFSKADESSSMPFPDITSDSEFEGETQKLLPPLPKLIGVAPAAKKTPMIPKPFKECKYRGFNDHHSDNYEYYPGCELCGSIIHKPADCPMKHPNSKNQGLLTSDPLNPLKSRYLKDSGPKVVFRDDSSGDTEGYGSVNYNGITFTRVAYMNGLKHNLISISQLRDVNFKVLFTKT</sequence>
<dbReference type="AlphaFoldDB" id="A0A6L2MPP0"/>
<reference evidence="2" key="1">
    <citation type="journal article" date="2019" name="Sci. Rep.">
        <title>Draft genome of Tanacetum cinerariifolium, the natural source of mosquito coil.</title>
        <authorList>
            <person name="Yamashiro T."/>
            <person name="Shiraishi A."/>
            <person name="Satake H."/>
            <person name="Nakayama K."/>
        </authorList>
    </citation>
    <scope>NUCLEOTIDE SEQUENCE</scope>
</reference>
<gene>
    <name evidence="2" type="ORF">Tci_046243</name>
</gene>
<dbReference type="EMBL" id="BKCJ010006853">
    <property type="protein sequence ID" value="GEU74265.1"/>
    <property type="molecule type" value="Genomic_DNA"/>
</dbReference>
<name>A0A6L2MPP0_TANCI</name>
<protein>
    <submittedName>
        <fullName evidence="2">Retrovirus-related Pol polyprotein from transposon TNT 1-94</fullName>
    </submittedName>
</protein>
<comment type="caution">
    <text evidence="2">The sequence shown here is derived from an EMBL/GenBank/DDBJ whole genome shotgun (WGS) entry which is preliminary data.</text>
</comment>
<feature type="region of interest" description="Disordered" evidence="1">
    <location>
        <begin position="236"/>
        <end position="260"/>
    </location>
</feature>
<proteinExistence type="predicted"/>